<dbReference type="Gene3D" id="3.40.50.10860">
    <property type="entry name" value="Leucine Dehydrogenase, chain A, domain 1"/>
    <property type="match status" value="1"/>
</dbReference>
<dbReference type="InterPro" id="IPR046346">
    <property type="entry name" value="Aminoacid_DH-like_N_sf"/>
</dbReference>
<dbReference type="SUPFAM" id="SSF53223">
    <property type="entry name" value="Aminoacid dehydrogenase-like, N-terminal domain"/>
    <property type="match status" value="1"/>
</dbReference>
<dbReference type="Proteomes" id="UP000295507">
    <property type="component" value="Unassembled WGS sequence"/>
</dbReference>
<comment type="similarity">
    <text evidence="1">Belongs to the Glu/Leu/Phe/Val dehydrogenases family.</text>
</comment>
<dbReference type="AlphaFoldDB" id="A0A4R3RB63"/>
<dbReference type="InterPro" id="IPR006097">
    <property type="entry name" value="Glu/Leu/Phe/Val/Trp_DH_dimer"/>
</dbReference>
<evidence type="ECO:0000256" key="2">
    <source>
        <dbReference type="ARBA" id="ARBA00023002"/>
    </source>
</evidence>
<sequence>MSDCVAACTASLAGDRSTASTAANQSKAVYANADAEEVEALAALMRLKCSLVDVPFGGSKGALKMDPREWTLQELERIARRLTQEFNQTF</sequence>
<name>A0A4R3RB63_9HYPH</name>
<accession>A0A4R3RB63</accession>
<evidence type="ECO:0000313" key="5">
    <source>
        <dbReference type="Proteomes" id="UP000295507"/>
    </source>
</evidence>
<dbReference type="PANTHER" id="PTHR11606:SF13">
    <property type="entry name" value="GLUTAMATE DEHYDROGENASE 1, MITOCHONDRIAL"/>
    <property type="match status" value="1"/>
</dbReference>
<comment type="caution">
    <text evidence="4">The sequence shown here is derived from an EMBL/GenBank/DDBJ whole genome shotgun (WGS) entry which is preliminary data.</text>
</comment>
<dbReference type="EMBL" id="SMBK01000027">
    <property type="protein sequence ID" value="TCU31497.1"/>
    <property type="molecule type" value="Genomic_DNA"/>
</dbReference>
<dbReference type="Pfam" id="PF02812">
    <property type="entry name" value="ELFV_dehydrog_N"/>
    <property type="match status" value="1"/>
</dbReference>
<reference evidence="4 5" key="1">
    <citation type="submission" date="2019-03" db="EMBL/GenBank/DDBJ databases">
        <title>Genomic Encyclopedia of Type Strains, Phase IV (KMG-V): Genome sequencing to study the core and pangenomes of soil and plant-associated prokaryotes.</title>
        <authorList>
            <person name="Whitman W."/>
        </authorList>
    </citation>
    <scope>NUCLEOTIDE SEQUENCE [LARGE SCALE GENOMIC DNA]</scope>
    <source>
        <strain evidence="4 5">IE4868</strain>
    </source>
</reference>
<proteinExistence type="inferred from homology"/>
<gene>
    <name evidence="4" type="ORF">EV129_12752</name>
</gene>
<evidence type="ECO:0000256" key="1">
    <source>
        <dbReference type="ARBA" id="ARBA00006382"/>
    </source>
</evidence>
<keyword evidence="2" id="KW-0560">Oxidoreductase</keyword>
<evidence type="ECO:0000313" key="4">
    <source>
        <dbReference type="EMBL" id="TCU31497.1"/>
    </source>
</evidence>
<dbReference type="GO" id="GO:0004352">
    <property type="term" value="F:glutamate dehydrogenase (NAD+) activity"/>
    <property type="evidence" value="ECO:0007669"/>
    <property type="project" value="TreeGrafter"/>
</dbReference>
<organism evidence="4 5">
    <name type="scientific">Rhizobium azibense</name>
    <dbReference type="NCBI Taxonomy" id="1136135"/>
    <lineage>
        <taxon>Bacteria</taxon>
        <taxon>Pseudomonadati</taxon>
        <taxon>Pseudomonadota</taxon>
        <taxon>Alphaproteobacteria</taxon>
        <taxon>Hyphomicrobiales</taxon>
        <taxon>Rhizobiaceae</taxon>
        <taxon>Rhizobium/Agrobacterium group</taxon>
        <taxon>Rhizobium</taxon>
    </lineage>
</organism>
<dbReference type="GO" id="GO:0006538">
    <property type="term" value="P:L-glutamate catabolic process"/>
    <property type="evidence" value="ECO:0007669"/>
    <property type="project" value="TreeGrafter"/>
</dbReference>
<evidence type="ECO:0000259" key="3">
    <source>
        <dbReference type="Pfam" id="PF02812"/>
    </source>
</evidence>
<dbReference type="PANTHER" id="PTHR11606">
    <property type="entry name" value="GLUTAMATE DEHYDROGENASE"/>
    <property type="match status" value="1"/>
</dbReference>
<protein>
    <submittedName>
        <fullName evidence="4">Glu/Leu/Phe/Val dehydrogenase-like protein</fullName>
    </submittedName>
</protein>
<feature type="domain" description="Glutamate/phenylalanine/leucine/valine/L-tryptophan dehydrogenase dimerisation" evidence="3">
    <location>
        <begin position="31"/>
        <end position="88"/>
    </location>
</feature>